<organism evidence="1">
    <name type="scientific">marine sediment metagenome</name>
    <dbReference type="NCBI Taxonomy" id="412755"/>
    <lineage>
        <taxon>unclassified sequences</taxon>
        <taxon>metagenomes</taxon>
        <taxon>ecological metagenomes</taxon>
    </lineage>
</organism>
<reference evidence="1" key="1">
    <citation type="journal article" date="2015" name="Nature">
        <title>Complex archaea that bridge the gap between prokaryotes and eukaryotes.</title>
        <authorList>
            <person name="Spang A."/>
            <person name="Saw J.H."/>
            <person name="Jorgensen S.L."/>
            <person name="Zaremba-Niedzwiedzka K."/>
            <person name="Martijn J."/>
            <person name="Lind A.E."/>
            <person name="van Eijk R."/>
            <person name="Schleper C."/>
            <person name="Guy L."/>
            <person name="Ettema T.J."/>
        </authorList>
    </citation>
    <scope>NUCLEOTIDE SEQUENCE</scope>
</reference>
<accession>A0A0F9EJP0</accession>
<dbReference type="EMBL" id="LAZR01034502">
    <property type="protein sequence ID" value="KKL45125.1"/>
    <property type="molecule type" value="Genomic_DNA"/>
</dbReference>
<evidence type="ECO:0008006" key="2">
    <source>
        <dbReference type="Google" id="ProtNLM"/>
    </source>
</evidence>
<evidence type="ECO:0000313" key="1">
    <source>
        <dbReference type="EMBL" id="KKL45125.1"/>
    </source>
</evidence>
<protein>
    <recommendedName>
        <fullName evidence="2">DUF5615 domain-containing protein</fullName>
    </recommendedName>
</protein>
<comment type="caution">
    <text evidence="1">The sequence shown here is derived from an EMBL/GenBank/DDBJ whole genome shotgun (WGS) entry which is preliminary data.</text>
</comment>
<proteinExistence type="predicted"/>
<dbReference type="AlphaFoldDB" id="A0A0F9EJP0"/>
<gene>
    <name evidence="1" type="ORF">LCGC14_2358810</name>
</gene>
<name>A0A0F9EJP0_9ZZZZ</name>
<sequence length="100" mass="11985">MLPVLFDEMYEGKDEELKKLGYDAYSVRKLREEKKLKLQYDYSIIKYAELNKMILITEDTENKAYPRSKLHAKTPQAKLRKFFSRLIFEHFVKLEKSSTS</sequence>